<evidence type="ECO:0000313" key="1">
    <source>
        <dbReference type="EMBL" id="PHD69791.1"/>
    </source>
</evidence>
<accession>A0A2C4QZ42</accession>
<sequence>MKTETVNTWKEQWKEFYNESLKGNEARINMLNFTNEHIDEIFSKLDEVRMMLPHMAEVIHVLHHSLTNDNYDFQYRSSGFNITINEHIQICLEPQEETEAVTEIECKVEFENECLSFTIDEHDHEELKIDMES</sequence>
<gene>
    <name evidence="1" type="ORF">COF40_15130</name>
</gene>
<dbReference type="RefSeq" id="WP_100064587.1">
    <property type="nucleotide sequence ID" value="NZ_NUSQ01000060.1"/>
</dbReference>
<dbReference type="Proteomes" id="UP000225997">
    <property type="component" value="Unassembled WGS sequence"/>
</dbReference>
<comment type="caution">
    <text evidence="1">The sequence shown here is derived from an EMBL/GenBank/DDBJ whole genome shotgun (WGS) entry which is preliminary data.</text>
</comment>
<reference evidence="1 2" key="1">
    <citation type="submission" date="2017-09" db="EMBL/GenBank/DDBJ databases">
        <title>Large-scale bioinformatics analysis of Bacillus genomes uncovers conserved roles of natural products in bacterial physiology.</title>
        <authorList>
            <consortium name="Agbiome Team Llc"/>
            <person name="Bleich R.M."/>
            <person name="Grubbs K.J."/>
            <person name="Santa Maria K.C."/>
            <person name="Allen S.E."/>
            <person name="Farag S."/>
            <person name="Shank E.A."/>
            <person name="Bowers A."/>
        </authorList>
    </citation>
    <scope>NUCLEOTIDE SEQUENCE [LARGE SCALE GENOMIC DNA]</scope>
    <source>
        <strain evidence="1 2">AFS044250</strain>
    </source>
</reference>
<name>A0A2C4QZ42_9BACI</name>
<organism evidence="1 2">
    <name type="scientific">Bacillus toyonensis</name>
    <dbReference type="NCBI Taxonomy" id="155322"/>
    <lineage>
        <taxon>Bacteria</taxon>
        <taxon>Bacillati</taxon>
        <taxon>Bacillota</taxon>
        <taxon>Bacilli</taxon>
        <taxon>Bacillales</taxon>
        <taxon>Bacillaceae</taxon>
        <taxon>Bacillus</taxon>
        <taxon>Bacillus cereus group</taxon>
    </lineage>
</organism>
<dbReference type="EMBL" id="NUSQ01000060">
    <property type="protein sequence ID" value="PHD69791.1"/>
    <property type="molecule type" value="Genomic_DNA"/>
</dbReference>
<protein>
    <submittedName>
        <fullName evidence="1">Uncharacterized protein</fullName>
    </submittedName>
</protein>
<evidence type="ECO:0000313" key="2">
    <source>
        <dbReference type="Proteomes" id="UP000225997"/>
    </source>
</evidence>
<proteinExistence type="predicted"/>
<dbReference type="AlphaFoldDB" id="A0A2C4QZ42"/>